<gene>
    <name evidence="2" type="ORF">CISIN_1g0062252mg</name>
</gene>
<keyword evidence="3" id="KW-1185">Reference proteome</keyword>
<feature type="compositionally biased region" description="Basic residues" evidence="1">
    <location>
        <begin position="1"/>
        <end position="17"/>
    </location>
</feature>
<organism evidence="2 3">
    <name type="scientific">Citrus sinensis</name>
    <name type="common">Sweet orange</name>
    <name type="synonym">Citrus aurantium var. sinensis</name>
    <dbReference type="NCBI Taxonomy" id="2711"/>
    <lineage>
        <taxon>Eukaryota</taxon>
        <taxon>Viridiplantae</taxon>
        <taxon>Streptophyta</taxon>
        <taxon>Embryophyta</taxon>
        <taxon>Tracheophyta</taxon>
        <taxon>Spermatophyta</taxon>
        <taxon>Magnoliopsida</taxon>
        <taxon>eudicotyledons</taxon>
        <taxon>Gunneridae</taxon>
        <taxon>Pentapetalae</taxon>
        <taxon>rosids</taxon>
        <taxon>malvids</taxon>
        <taxon>Sapindales</taxon>
        <taxon>Rutaceae</taxon>
        <taxon>Aurantioideae</taxon>
        <taxon>Citrus</taxon>
    </lineage>
</organism>
<sequence>MPIAMRRTRRGGGRPRNHLQNDEDLTVKPLNDAPPAAPPSQQKRHQQHSLDSPSTSDQPNNEPIPKYQGNLRWVSRRRRARVAKPKFVKKTESREEKLLNDEVGSLSIGEEVKEKQDEEEGLPSNSNVNDVESILRELSSSVEEPELEAEQLRINDQSQGDE</sequence>
<feature type="compositionally biased region" description="Polar residues" evidence="1">
    <location>
        <begin position="49"/>
        <end position="61"/>
    </location>
</feature>
<dbReference type="STRING" id="2711.A0A067EIE4"/>
<feature type="compositionally biased region" description="Basic residues" evidence="1">
    <location>
        <begin position="74"/>
        <end position="88"/>
    </location>
</feature>
<accession>A0A067EIE4</accession>
<proteinExistence type="predicted"/>
<feature type="compositionally biased region" description="Basic and acidic residues" evidence="1">
    <location>
        <begin position="89"/>
        <end position="100"/>
    </location>
</feature>
<protein>
    <submittedName>
        <fullName evidence="2">Uncharacterized protein</fullName>
    </submittedName>
</protein>
<evidence type="ECO:0000313" key="3">
    <source>
        <dbReference type="Proteomes" id="UP000027120"/>
    </source>
</evidence>
<evidence type="ECO:0000313" key="2">
    <source>
        <dbReference type="EMBL" id="KDO53650.1"/>
    </source>
</evidence>
<dbReference type="AlphaFoldDB" id="A0A067EIE4"/>
<reference evidence="2 3" key="1">
    <citation type="submission" date="2014-04" db="EMBL/GenBank/DDBJ databases">
        <authorList>
            <consortium name="International Citrus Genome Consortium"/>
            <person name="Gmitter F."/>
            <person name="Chen C."/>
            <person name="Farmerie W."/>
            <person name="Harkins T."/>
            <person name="Desany B."/>
            <person name="Mohiuddin M."/>
            <person name="Kodira C."/>
            <person name="Borodovsky M."/>
            <person name="Lomsadze A."/>
            <person name="Burns P."/>
            <person name="Jenkins J."/>
            <person name="Prochnik S."/>
            <person name="Shu S."/>
            <person name="Chapman J."/>
            <person name="Pitluck S."/>
            <person name="Schmutz J."/>
            <person name="Rokhsar D."/>
        </authorList>
    </citation>
    <scope>NUCLEOTIDE SEQUENCE</scope>
</reference>
<feature type="non-terminal residue" evidence="2">
    <location>
        <position position="162"/>
    </location>
</feature>
<dbReference type="Proteomes" id="UP000027120">
    <property type="component" value="Unassembled WGS sequence"/>
</dbReference>
<evidence type="ECO:0000256" key="1">
    <source>
        <dbReference type="SAM" id="MobiDB-lite"/>
    </source>
</evidence>
<feature type="region of interest" description="Disordered" evidence="1">
    <location>
        <begin position="1"/>
        <end position="162"/>
    </location>
</feature>
<dbReference type="EMBL" id="KK785010">
    <property type="protein sequence ID" value="KDO53650.1"/>
    <property type="molecule type" value="Genomic_DNA"/>
</dbReference>
<name>A0A067EIE4_CITSI</name>